<dbReference type="EMBL" id="SMSI01000004">
    <property type="protein sequence ID" value="TDH34334.1"/>
    <property type="molecule type" value="Genomic_DNA"/>
</dbReference>
<evidence type="ECO:0000313" key="2">
    <source>
        <dbReference type="EMBL" id="TDH34334.1"/>
    </source>
</evidence>
<organism evidence="2 3">
    <name type="scientific">Pseudohoeflea suaedae</name>
    <dbReference type="NCBI Taxonomy" id="877384"/>
    <lineage>
        <taxon>Bacteria</taxon>
        <taxon>Pseudomonadati</taxon>
        <taxon>Pseudomonadota</taxon>
        <taxon>Alphaproteobacteria</taxon>
        <taxon>Hyphomicrobiales</taxon>
        <taxon>Rhizobiaceae</taxon>
        <taxon>Pseudohoeflea</taxon>
    </lineage>
</organism>
<dbReference type="InterPro" id="IPR005025">
    <property type="entry name" value="FMN_Rdtase-like_dom"/>
</dbReference>
<dbReference type="GO" id="GO:0010181">
    <property type="term" value="F:FMN binding"/>
    <property type="evidence" value="ECO:0007669"/>
    <property type="project" value="TreeGrafter"/>
</dbReference>
<keyword evidence="3" id="KW-1185">Reference proteome</keyword>
<comment type="caution">
    <text evidence="2">The sequence shown here is derived from an EMBL/GenBank/DDBJ whole genome shotgun (WGS) entry which is preliminary data.</text>
</comment>
<dbReference type="RefSeq" id="WP_133285680.1">
    <property type="nucleotide sequence ID" value="NZ_SMSI01000004.1"/>
</dbReference>
<dbReference type="GO" id="GO:0016491">
    <property type="term" value="F:oxidoreductase activity"/>
    <property type="evidence" value="ECO:0007669"/>
    <property type="project" value="InterPro"/>
</dbReference>
<accession>A0A4R5PHE7</accession>
<dbReference type="AlphaFoldDB" id="A0A4R5PHE7"/>
<dbReference type="GO" id="GO:0005829">
    <property type="term" value="C:cytosol"/>
    <property type="evidence" value="ECO:0007669"/>
    <property type="project" value="TreeGrafter"/>
</dbReference>
<dbReference type="PANTHER" id="PTHR30543">
    <property type="entry name" value="CHROMATE REDUCTASE"/>
    <property type="match status" value="1"/>
</dbReference>
<sequence>MHKVLVLVGSLRSGSINRKLAGALEKLSSDRLAFTYAKLGDLPLYNDELWNDPPAAVTKLKADIEAADAVLFVTPEYNRTYSSIIANALHWGSRPYGKNSWSGKPAAITGASPGAIGTAAAQALLRSVVLHLDSVVMGQPELYLQVKEGLIADDHTITNEGTEKFASGWINAFADFIDKHK</sequence>
<proteinExistence type="predicted"/>
<evidence type="ECO:0000313" key="3">
    <source>
        <dbReference type="Proteomes" id="UP000295131"/>
    </source>
</evidence>
<dbReference type="OrthoDB" id="9812295at2"/>
<reference evidence="2 3" key="1">
    <citation type="journal article" date="2013" name="Int. J. Syst. Evol. Microbiol.">
        <title>Hoeflea suaedae sp. nov., an endophytic bacterium isolated from the root of the halophyte Suaeda maritima.</title>
        <authorList>
            <person name="Chung E.J."/>
            <person name="Park J.A."/>
            <person name="Pramanik P."/>
            <person name="Bibi F."/>
            <person name="Jeon C.O."/>
            <person name="Chung Y.R."/>
        </authorList>
    </citation>
    <scope>NUCLEOTIDE SEQUENCE [LARGE SCALE GENOMIC DNA]</scope>
    <source>
        <strain evidence="2 3">YC6898</strain>
    </source>
</reference>
<dbReference type="InterPro" id="IPR050712">
    <property type="entry name" value="NAD(P)H-dep_reductase"/>
</dbReference>
<dbReference type="InterPro" id="IPR029039">
    <property type="entry name" value="Flavoprotein-like_sf"/>
</dbReference>
<dbReference type="Pfam" id="PF03358">
    <property type="entry name" value="FMN_red"/>
    <property type="match status" value="1"/>
</dbReference>
<gene>
    <name evidence="2" type="ORF">E2A64_16840</name>
</gene>
<dbReference type="SUPFAM" id="SSF52218">
    <property type="entry name" value="Flavoproteins"/>
    <property type="match status" value="1"/>
</dbReference>
<feature type="domain" description="NADPH-dependent FMN reductase-like" evidence="1">
    <location>
        <begin position="3"/>
        <end position="144"/>
    </location>
</feature>
<dbReference type="PANTHER" id="PTHR30543:SF21">
    <property type="entry name" value="NAD(P)H-DEPENDENT FMN REDUCTASE LOT6"/>
    <property type="match status" value="1"/>
</dbReference>
<dbReference type="Gene3D" id="3.40.50.360">
    <property type="match status" value="1"/>
</dbReference>
<evidence type="ECO:0000259" key="1">
    <source>
        <dbReference type="Pfam" id="PF03358"/>
    </source>
</evidence>
<name>A0A4R5PHE7_9HYPH</name>
<protein>
    <submittedName>
        <fullName evidence="2">NADPH-dependent oxidoreductase</fullName>
    </submittedName>
</protein>
<dbReference type="Proteomes" id="UP000295131">
    <property type="component" value="Unassembled WGS sequence"/>
</dbReference>